<dbReference type="InterPro" id="IPR010699">
    <property type="entry name" value="DUF1275"/>
</dbReference>
<organism evidence="2 3">
    <name type="scientific">Fragilariopsis cylindrus CCMP1102</name>
    <dbReference type="NCBI Taxonomy" id="635003"/>
    <lineage>
        <taxon>Eukaryota</taxon>
        <taxon>Sar</taxon>
        <taxon>Stramenopiles</taxon>
        <taxon>Ochrophyta</taxon>
        <taxon>Bacillariophyta</taxon>
        <taxon>Bacillariophyceae</taxon>
        <taxon>Bacillariophycidae</taxon>
        <taxon>Bacillariales</taxon>
        <taxon>Bacillariaceae</taxon>
        <taxon>Fragilariopsis</taxon>
    </lineage>
</organism>
<dbReference type="KEGG" id="fcy:FRACYDRAFT_256611"/>
<keyword evidence="1" id="KW-0812">Transmembrane</keyword>
<feature type="transmembrane region" description="Helical" evidence="1">
    <location>
        <begin position="209"/>
        <end position="230"/>
    </location>
</feature>
<feature type="transmembrane region" description="Helical" evidence="1">
    <location>
        <begin position="12"/>
        <end position="31"/>
    </location>
</feature>
<feature type="transmembrane region" description="Helical" evidence="1">
    <location>
        <begin position="101"/>
        <end position="123"/>
    </location>
</feature>
<dbReference type="EMBL" id="KV784430">
    <property type="protein sequence ID" value="OEU06068.1"/>
    <property type="molecule type" value="Genomic_DNA"/>
</dbReference>
<feature type="transmembrane region" description="Helical" evidence="1">
    <location>
        <begin position="70"/>
        <end position="89"/>
    </location>
</feature>
<sequence>MPVNNNSNNNYWIRLALVCSLAFFSAWTDVLSVVRYQCFVGQMTGNTIHFGLLIATSVIREQAGVFDGPGLYLCVILFNNLGVFFVRILERWSNVAKKRIGFYTAIFTLVLGIAGNISAVYIARNDDNNGDGEQFSPWHALFFAPIFGAINAMTASPPLSTSAVALTANVQKIPKWVLSCLPESPPVNDNNDNSHNRFRFRFNFVPPDIGCVVPFAALAGSAFCAGLLWINDEHFFYLPGVLFRSFSV</sequence>
<name>A0A1E7EJI3_9STRA</name>
<dbReference type="Pfam" id="PF06912">
    <property type="entry name" value="DUF1275"/>
    <property type="match status" value="1"/>
</dbReference>
<gene>
    <name evidence="2" type="ORF">FRACYDRAFT_256611</name>
</gene>
<reference evidence="2 3" key="1">
    <citation type="submission" date="2016-09" db="EMBL/GenBank/DDBJ databases">
        <title>Extensive genetic diversity and differential bi-allelic expression allows diatom success in the polar Southern Ocean.</title>
        <authorList>
            <consortium name="DOE Joint Genome Institute"/>
            <person name="Mock T."/>
            <person name="Otillar R.P."/>
            <person name="Strauss J."/>
            <person name="Dupont C."/>
            <person name="Frickenhaus S."/>
            <person name="Maumus F."/>
            <person name="Mcmullan M."/>
            <person name="Sanges R."/>
            <person name="Schmutz J."/>
            <person name="Toseland A."/>
            <person name="Valas R."/>
            <person name="Veluchamy A."/>
            <person name="Ward B.J."/>
            <person name="Allen A."/>
            <person name="Barry K."/>
            <person name="Falciatore A."/>
            <person name="Ferrante M."/>
            <person name="Fortunato A.E."/>
            <person name="Gloeckner G."/>
            <person name="Gruber A."/>
            <person name="Hipkin R."/>
            <person name="Janech M."/>
            <person name="Kroth P."/>
            <person name="Leese F."/>
            <person name="Lindquist E."/>
            <person name="Lyon B.R."/>
            <person name="Martin J."/>
            <person name="Mayer C."/>
            <person name="Parker M."/>
            <person name="Quesneville H."/>
            <person name="Raymond J."/>
            <person name="Uhlig C."/>
            <person name="Valentin K.U."/>
            <person name="Worden A.Z."/>
            <person name="Armbrust E.V."/>
            <person name="Bowler C."/>
            <person name="Green B."/>
            <person name="Moulton V."/>
            <person name="Van Oosterhout C."/>
            <person name="Grigoriev I."/>
        </authorList>
    </citation>
    <scope>NUCLEOTIDE SEQUENCE [LARGE SCALE GENOMIC DNA]</scope>
    <source>
        <strain evidence="2 3">CCMP1102</strain>
    </source>
</reference>
<keyword evidence="1" id="KW-1133">Transmembrane helix</keyword>
<dbReference type="AlphaFoldDB" id="A0A1E7EJI3"/>
<protein>
    <submittedName>
        <fullName evidence="2">Uncharacterized protein</fullName>
    </submittedName>
</protein>
<keyword evidence="1" id="KW-0472">Membrane</keyword>
<keyword evidence="3" id="KW-1185">Reference proteome</keyword>
<dbReference type="Proteomes" id="UP000095751">
    <property type="component" value="Unassembled WGS sequence"/>
</dbReference>
<evidence type="ECO:0000256" key="1">
    <source>
        <dbReference type="SAM" id="Phobius"/>
    </source>
</evidence>
<evidence type="ECO:0000313" key="2">
    <source>
        <dbReference type="EMBL" id="OEU06068.1"/>
    </source>
</evidence>
<proteinExistence type="predicted"/>
<accession>A0A1E7EJI3</accession>
<feature type="transmembrane region" description="Helical" evidence="1">
    <location>
        <begin position="135"/>
        <end position="153"/>
    </location>
</feature>
<dbReference type="InParanoid" id="A0A1E7EJI3"/>
<evidence type="ECO:0000313" key="3">
    <source>
        <dbReference type="Proteomes" id="UP000095751"/>
    </source>
</evidence>